<reference evidence="2" key="1">
    <citation type="submission" date="2024-06" db="EMBL/GenBank/DDBJ databases">
        <authorList>
            <person name="Liu X."/>
            <person name="Lenzi L."/>
            <person name="Haldenby T S."/>
            <person name="Uol C."/>
        </authorList>
    </citation>
    <scope>NUCLEOTIDE SEQUENCE</scope>
</reference>
<feature type="transmembrane region" description="Helical" evidence="1">
    <location>
        <begin position="75"/>
        <end position="95"/>
    </location>
</feature>
<dbReference type="AlphaFoldDB" id="A0AAV2TNI1"/>
<organism evidence="2 3">
    <name type="scientific">Calicophoron daubneyi</name>
    <name type="common">Rumen fluke</name>
    <name type="synonym">Paramphistomum daubneyi</name>
    <dbReference type="NCBI Taxonomy" id="300641"/>
    <lineage>
        <taxon>Eukaryota</taxon>
        <taxon>Metazoa</taxon>
        <taxon>Spiralia</taxon>
        <taxon>Lophotrochozoa</taxon>
        <taxon>Platyhelminthes</taxon>
        <taxon>Trematoda</taxon>
        <taxon>Digenea</taxon>
        <taxon>Plagiorchiida</taxon>
        <taxon>Pronocephalata</taxon>
        <taxon>Paramphistomoidea</taxon>
        <taxon>Paramphistomidae</taxon>
        <taxon>Calicophoron</taxon>
    </lineage>
</organism>
<sequence>MVLRPPLNFQSCYRTVLLRSSMRMIGSSQALEVTCQSFSVILPTYPFRSSITFSPYPLLSAYATAQCLSESHVWYYYYFFPYFYLNVCFRLLIFVQTGATKLQPECLFVYKCGSTPRMQEEL</sequence>
<proteinExistence type="predicted"/>
<evidence type="ECO:0000313" key="2">
    <source>
        <dbReference type="EMBL" id="CAL5138017.1"/>
    </source>
</evidence>
<keyword evidence="1" id="KW-1133">Transmembrane helix</keyword>
<name>A0AAV2TNI1_CALDB</name>
<protein>
    <submittedName>
        <fullName evidence="2">Uncharacterized protein</fullName>
    </submittedName>
</protein>
<keyword evidence="1" id="KW-0812">Transmembrane</keyword>
<accession>A0AAV2TNI1</accession>
<evidence type="ECO:0000313" key="3">
    <source>
        <dbReference type="Proteomes" id="UP001497525"/>
    </source>
</evidence>
<keyword evidence="1" id="KW-0472">Membrane</keyword>
<comment type="caution">
    <text evidence="2">The sequence shown here is derived from an EMBL/GenBank/DDBJ whole genome shotgun (WGS) entry which is preliminary data.</text>
</comment>
<gene>
    <name evidence="2" type="ORF">CDAUBV1_LOCUS12535</name>
</gene>
<dbReference type="EMBL" id="CAXLJL010000467">
    <property type="protein sequence ID" value="CAL5138017.1"/>
    <property type="molecule type" value="Genomic_DNA"/>
</dbReference>
<dbReference type="Proteomes" id="UP001497525">
    <property type="component" value="Unassembled WGS sequence"/>
</dbReference>
<evidence type="ECO:0000256" key="1">
    <source>
        <dbReference type="SAM" id="Phobius"/>
    </source>
</evidence>